<name>A0A7S3FWY4_9SPIT</name>
<accession>A0A7S3FWY4</accession>
<evidence type="ECO:0000313" key="1">
    <source>
        <dbReference type="EMBL" id="CAE0235983.1"/>
    </source>
</evidence>
<organism evidence="1">
    <name type="scientific">Strombidium rassoulzadegani</name>
    <dbReference type="NCBI Taxonomy" id="1082188"/>
    <lineage>
        <taxon>Eukaryota</taxon>
        <taxon>Sar</taxon>
        <taxon>Alveolata</taxon>
        <taxon>Ciliophora</taxon>
        <taxon>Intramacronucleata</taxon>
        <taxon>Spirotrichea</taxon>
        <taxon>Oligotrichia</taxon>
        <taxon>Strombidiidae</taxon>
        <taxon>Strombidium</taxon>
    </lineage>
</organism>
<protein>
    <submittedName>
        <fullName evidence="1">Uncharacterized protein</fullName>
    </submittedName>
</protein>
<sequence>MTPLALVLLAVGPVVTPRTRYLVLLELAFVIAAVCEGKLALPLLLTVDVVTLVLGAVGPLLHAVAVLFILEPVALVPATVEVRVHAIPVGLVVSPLSLVDVAFGVNQSSIAVGHAVLPEAVVPGAIGPNLDSPAVLLVLLDEPLSLVDGSILQDADGPDLPLLVVIDFLGGPVEGLELLDYVHDDLIIVLWLEYLQLLILEELQVGLGSVLLTLVLIGVGARPSSRDFALGGGVFVSGVAASTHS</sequence>
<gene>
    <name evidence="1" type="ORF">SRAS04492_LOCUS7790</name>
</gene>
<proteinExistence type="predicted"/>
<dbReference type="AlphaFoldDB" id="A0A7S3FWY4"/>
<reference evidence="1" key="1">
    <citation type="submission" date="2021-01" db="EMBL/GenBank/DDBJ databases">
        <authorList>
            <person name="Corre E."/>
            <person name="Pelletier E."/>
            <person name="Niang G."/>
            <person name="Scheremetjew M."/>
            <person name="Finn R."/>
            <person name="Kale V."/>
            <person name="Holt S."/>
            <person name="Cochrane G."/>
            <person name="Meng A."/>
            <person name="Brown T."/>
            <person name="Cohen L."/>
        </authorList>
    </citation>
    <scope>NUCLEOTIDE SEQUENCE</scope>
    <source>
        <strain evidence="1">Ras09</strain>
    </source>
</reference>
<dbReference type="EMBL" id="HBIA01015530">
    <property type="protein sequence ID" value="CAE0235983.1"/>
    <property type="molecule type" value="Transcribed_RNA"/>
</dbReference>